<dbReference type="CDD" id="cd06262">
    <property type="entry name" value="metallo-hydrolase-like_MBL-fold"/>
    <property type="match status" value="1"/>
</dbReference>
<dbReference type="InterPro" id="IPR036866">
    <property type="entry name" value="RibonucZ/Hydroxyglut_hydro"/>
</dbReference>
<evidence type="ECO:0000256" key="1">
    <source>
        <dbReference type="ARBA" id="ARBA00001947"/>
    </source>
</evidence>
<sequence>MKKLELQKCIVGSVYTNCYFLKNKENGELLIVDPGDAADTIERKVSEMQGKPVGILLTHGHFDHIMAADEVRKKYNIPIYASEKEETTLLNPKVNLSVFGHGSCTLDADVYLKDLQTVELAGFSVQMIETPGHTVGSCCYYIKDEGVLFSGDTVFHGSVGRTDFPEGSTAAIVRSLHRLLDALPDETEVYPGHDASTTIGYEKRYNPFV</sequence>
<dbReference type="Gene3D" id="3.60.15.10">
    <property type="entry name" value="Ribonuclease Z/Hydroxyacylglutathione hydrolase-like"/>
    <property type="match status" value="1"/>
</dbReference>
<feature type="domain" description="Metallo-beta-lactamase" evidence="5">
    <location>
        <begin position="15"/>
        <end position="193"/>
    </location>
</feature>
<comment type="cofactor">
    <cofactor evidence="1">
        <name>Zn(2+)</name>
        <dbReference type="ChEBI" id="CHEBI:29105"/>
    </cofactor>
</comment>
<evidence type="ECO:0000313" key="7">
    <source>
        <dbReference type="Proteomes" id="UP001446032"/>
    </source>
</evidence>
<dbReference type="Pfam" id="PF00753">
    <property type="entry name" value="Lactamase_B"/>
    <property type="match status" value="1"/>
</dbReference>
<dbReference type="RefSeq" id="WP_302701034.1">
    <property type="nucleotide sequence ID" value="NZ_JBBMEI010000012.1"/>
</dbReference>
<dbReference type="SUPFAM" id="SSF56281">
    <property type="entry name" value="Metallo-hydrolase/oxidoreductase"/>
    <property type="match status" value="1"/>
</dbReference>
<dbReference type="PANTHER" id="PTHR46233">
    <property type="entry name" value="HYDROXYACYLGLUTATHIONE HYDROLASE GLOC"/>
    <property type="match status" value="1"/>
</dbReference>
<evidence type="ECO:0000259" key="5">
    <source>
        <dbReference type="SMART" id="SM00849"/>
    </source>
</evidence>
<dbReference type="InterPro" id="IPR051453">
    <property type="entry name" value="MBL_Glyoxalase_II"/>
</dbReference>
<organism evidence="6 7">
    <name type="scientific">Blautia intestinihominis</name>
    <dbReference type="NCBI Taxonomy" id="3133152"/>
    <lineage>
        <taxon>Bacteria</taxon>
        <taxon>Bacillati</taxon>
        <taxon>Bacillota</taxon>
        <taxon>Clostridia</taxon>
        <taxon>Lachnospirales</taxon>
        <taxon>Lachnospiraceae</taxon>
        <taxon>Blautia</taxon>
    </lineage>
</organism>
<dbReference type="Proteomes" id="UP001446032">
    <property type="component" value="Unassembled WGS sequence"/>
</dbReference>
<evidence type="ECO:0000256" key="3">
    <source>
        <dbReference type="ARBA" id="ARBA00022801"/>
    </source>
</evidence>
<evidence type="ECO:0000256" key="4">
    <source>
        <dbReference type="ARBA" id="ARBA00022833"/>
    </source>
</evidence>
<keyword evidence="4" id="KW-0862">Zinc</keyword>
<evidence type="ECO:0000313" key="6">
    <source>
        <dbReference type="EMBL" id="MEQ2357825.1"/>
    </source>
</evidence>
<comment type="caution">
    <text evidence="6">The sequence shown here is derived from an EMBL/GenBank/DDBJ whole genome shotgun (WGS) entry which is preliminary data.</text>
</comment>
<reference evidence="6 7" key="1">
    <citation type="submission" date="2024-03" db="EMBL/GenBank/DDBJ databases">
        <title>Human intestinal bacterial collection.</title>
        <authorList>
            <person name="Pauvert C."/>
            <person name="Hitch T.C.A."/>
            <person name="Clavel T."/>
        </authorList>
    </citation>
    <scope>NUCLEOTIDE SEQUENCE [LARGE SCALE GENOMIC DNA]</scope>
    <source>
        <strain evidence="6 7">CLA-AA-H95</strain>
    </source>
</reference>
<name>A0ABV1AJC7_9FIRM</name>
<dbReference type="InterPro" id="IPR001279">
    <property type="entry name" value="Metallo-B-lactamas"/>
</dbReference>
<evidence type="ECO:0000256" key="2">
    <source>
        <dbReference type="ARBA" id="ARBA00022723"/>
    </source>
</evidence>
<keyword evidence="7" id="KW-1185">Reference proteome</keyword>
<dbReference type="EMBL" id="JBBMEI010000012">
    <property type="protein sequence ID" value="MEQ2357825.1"/>
    <property type="molecule type" value="Genomic_DNA"/>
</dbReference>
<keyword evidence="2" id="KW-0479">Metal-binding</keyword>
<gene>
    <name evidence="6" type="ORF">WMO75_05625</name>
</gene>
<keyword evidence="3" id="KW-0378">Hydrolase</keyword>
<proteinExistence type="predicted"/>
<accession>A0ABV1AJC7</accession>
<dbReference type="PANTHER" id="PTHR46233:SF3">
    <property type="entry name" value="HYDROXYACYLGLUTATHIONE HYDROLASE GLOC"/>
    <property type="match status" value="1"/>
</dbReference>
<protein>
    <submittedName>
        <fullName evidence="6">MBL fold metallo-hydrolase</fullName>
    </submittedName>
</protein>
<dbReference type="SMART" id="SM00849">
    <property type="entry name" value="Lactamase_B"/>
    <property type="match status" value="1"/>
</dbReference>